<organism evidence="1 2">
    <name type="scientific">Aestuariirhabdus litorea</name>
    <dbReference type="NCBI Taxonomy" id="2528527"/>
    <lineage>
        <taxon>Bacteria</taxon>
        <taxon>Pseudomonadati</taxon>
        <taxon>Pseudomonadota</taxon>
        <taxon>Gammaproteobacteria</taxon>
        <taxon>Oceanospirillales</taxon>
        <taxon>Aestuariirhabdaceae</taxon>
        <taxon>Aestuariirhabdus</taxon>
    </lineage>
</organism>
<sequence length="364" mass="40729">MKPLNHPIPSGDQRIARLFFEALQQADYRVEIASTLRSWEGKGDPLSQQQIRASAEAECRRLITRYQTLPEKERPRCWFTYHLYHKAPDWIGPEVSRVMGIPYVVAEASIANKQRGGPWHQGWEQSMVALRQAAAVLALNPRDEVALRDYLPAERIHSMLPFLAPDPLPKPNRNALAAALGLDPHDTWLVTCAMMRPGDKLSSYQRLATSLQGVSDYPWRLLVIGDGRERAAVEALFSPVRERVVFVGEQPVETMAQWVGCCDLFVWPAVNEAIGMAMLEAMNAGVPVLSGYSPTLFPLAGTGGALIMTTDNSCERFEHELRRLLSDPLLIPRAADKCPELMRRHCSLEKAVATLQEIIGAHYD</sequence>
<dbReference type="InterPro" id="IPR050194">
    <property type="entry name" value="Glycosyltransferase_grp1"/>
</dbReference>
<proteinExistence type="predicted"/>
<accession>A0A3P3VRY8</accession>
<evidence type="ECO:0000313" key="1">
    <source>
        <dbReference type="EMBL" id="RRJ84748.1"/>
    </source>
</evidence>
<dbReference type="PANTHER" id="PTHR45947:SF3">
    <property type="entry name" value="SULFOQUINOVOSYL TRANSFERASE SQD2"/>
    <property type="match status" value="1"/>
</dbReference>
<protein>
    <submittedName>
        <fullName evidence="1">Glycosyltransferase</fullName>
    </submittedName>
</protein>
<dbReference type="Gene3D" id="3.40.50.2000">
    <property type="entry name" value="Glycogen Phosphorylase B"/>
    <property type="match status" value="2"/>
</dbReference>
<name>A0A3P3VRY8_9GAMM</name>
<reference evidence="1 2" key="1">
    <citation type="submission" date="2018-08" db="EMBL/GenBank/DDBJ databases">
        <authorList>
            <person name="Khan S.A."/>
        </authorList>
    </citation>
    <scope>NUCLEOTIDE SEQUENCE [LARGE SCALE GENOMIC DNA]</scope>
    <source>
        <strain evidence="1 2">GTF-13</strain>
    </source>
</reference>
<dbReference type="CDD" id="cd03801">
    <property type="entry name" value="GT4_PimA-like"/>
    <property type="match status" value="1"/>
</dbReference>
<keyword evidence="2" id="KW-1185">Reference proteome</keyword>
<dbReference type="Pfam" id="PF13692">
    <property type="entry name" value="Glyco_trans_1_4"/>
    <property type="match status" value="1"/>
</dbReference>
<evidence type="ECO:0000313" key="2">
    <source>
        <dbReference type="Proteomes" id="UP000280792"/>
    </source>
</evidence>
<dbReference type="EMBL" id="QWEZ01000001">
    <property type="protein sequence ID" value="RRJ84748.1"/>
    <property type="molecule type" value="Genomic_DNA"/>
</dbReference>
<keyword evidence="1" id="KW-0808">Transferase</keyword>
<comment type="caution">
    <text evidence="1">The sequence shown here is derived from an EMBL/GenBank/DDBJ whole genome shotgun (WGS) entry which is preliminary data.</text>
</comment>
<dbReference type="PANTHER" id="PTHR45947">
    <property type="entry name" value="SULFOQUINOVOSYL TRANSFERASE SQD2"/>
    <property type="match status" value="1"/>
</dbReference>
<gene>
    <name evidence="1" type="ORF">D0544_06515</name>
</gene>
<dbReference type="SUPFAM" id="SSF53756">
    <property type="entry name" value="UDP-Glycosyltransferase/glycogen phosphorylase"/>
    <property type="match status" value="1"/>
</dbReference>
<dbReference type="AlphaFoldDB" id="A0A3P3VRY8"/>
<dbReference type="GO" id="GO:0016757">
    <property type="term" value="F:glycosyltransferase activity"/>
    <property type="evidence" value="ECO:0007669"/>
    <property type="project" value="TreeGrafter"/>
</dbReference>
<dbReference type="Proteomes" id="UP000280792">
    <property type="component" value="Unassembled WGS sequence"/>
</dbReference>
<reference evidence="1 2" key="2">
    <citation type="submission" date="2018-12" db="EMBL/GenBank/DDBJ databases">
        <title>Simiduia agarivorans gen. nov., sp. nov., a marine, agarolytic bacterium isolated from shallow coastal water from Keelung, Taiwan.</title>
        <authorList>
            <person name="Shieh W.Y."/>
        </authorList>
    </citation>
    <scope>NUCLEOTIDE SEQUENCE [LARGE SCALE GENOMIC DNA]</scope>
    <source>
        <strain evidence="1 2">GTF-13</strain>
    </source>
</reference>